<proteinExistence type="predicted"/>
<organism evidence="2">
    <name type="scientific">Neobodo designis</name>
    <name type="common">Flagellated protozoan</name>
    <name type="synonym">Bodo designis</name>
    <dbReference type="NCBI Taxonomy" id="312471"/>
    <lineage>
        <taxon>Eukaryota</taxon>
        <taxon>Discoba</taxon>
        <taxon>Euglenozoa</taxon>
        <taxon>Kinetoplastea</taxon>
        <taxon>Metakinetoplastina</taxon>
        <taxon>Neobodonida</taxon>
        <taxon>Neobodo</taxon>
    </lineage>
</organism>
<accession>A0A7S1Q2R8</accession>
<evidence type="ECO:0000313" key="2">
    <source>
        <dbReference type="EMBL" id="CAD9117155.1"/>
    </source>
</evidence>
<gene>
    <name evidence="2" type="ORF">NDES1114_LOCUS15337</name>
</gene>
<feature type="compositionally biased region" description="Basic and acidic residues" evidence="1">
    <location>
        <begin position="12"/>
        <end position="25"/>
    </location>
</feature>
<feature type="compositionally biased region" description="Acidic residues" evidence="1">
    <location>
        <begin position="193"/>
        <end position="204"/>
    </location>
</feature>
<feature type="region of interest" description="Disordered" evidence="1">
    <location>
        <begin position="1"/>
        <end position="97"/>
    </location>
</feature>
<evidence type="ECO:0000256" key="1">
    <source>
        <dbReference type="SAM" id="MobiDB-lite"/>
    </source>
</evidence>
<feature type="compositionally biased region" description="Low complexity" evidence="1">
    <location>
        <begin position="83"/>
        <end position="97"/>
    </location>
</feature>
<protein>
    <submittedName>
        <fullName evidence="2">Uncharacterized protein</fullName>
    </submittedName>
</protein>
<dbReference type="AlphaFoldDB" id="A0A7S1Q2R8"/>
<name>A0A7S1Q2R8_NEODS</name>
<dbReference type="EMBL" id="HBGF01023231">
    <property type="protein sequence ID" value="CAD9117155.1"/>
    <property type="molecule type" value="Transcribed_RNA"/>
</dbReference>
<reference evidence="2" key="1">
    <citation type="submission" date="2021-01" db="EMBL/GenBank/DDBJ databases">
        <authorList>
            <person name="Corre E."/>
            <person name="Pelletier E."/>
            <person name="Niang G."/>
            <person name="Scheremetjew M."/>
            <person name="Finn R."/>
            <person name="Kale V."/>
            <person name="Holt S."/>
            <person name="Cochrane G."/>
            <person name="Meng A."/>
            <person name="Brown T."/>
            <person name="Cohen L."/>
        </authorList>
    </citation>
    <scope>NUCLEOTIDE SEQUENCE</scope>
    <source>
        <strain evidence="2">CCAP 1951/1</strain>
    </source>
</reference>
<sequence>MASSSLQVRPSHHVDAEADCHDRRVVAAIHSLLIDDDDDDRDVPPPPPPAYSSDDEDASGDAIDKSATDDGDAADDSARSSPDESYSSSSEAGASKAPVLTAAPAAAAAPTVELAAKHLIPFAASGFGALQNSDEADAMALEELEALSARNDDDDASYHGGATTDGDDDDERLSSSDGDSPQLAGRHHNLHDDDFELDGGEDAEPASSFHVAYEDPEGGAASFVDPNNAHPFLDLDAQRRQVEWDKSQLRAAYHNEMQRTVTLGNDERVAALRALVNEADRFHRRHLAPAGAALPLEGGPANPLTPAQWGDIGFGVECDLESSGPASVQRNLSCMCIFSLHTAAREYGDHEEERSRRQAGQHRTIQALRLQAMRGEPSRFLLPRSATPFPDMEL</sequence>
<feature type="region of interest" description="Disordered" evidence="1">
    <location>
        <begin position="149"/>
        <end position="204"/>
    </location>
</feature>